<keyword evidence="4 6" id="KW-0067">ATP-binding</keyword>
<evidence type="ECO:0000256" key="1">
    <source>
        <dbReference type="ARBA" id="ARBA00005417"/>
    </source>
</evidence>
<comment type="similarity">
    <text evidence="1">Belongs to the ABC transporter superfamily.</text>
</comment>
<dbReference type="InterPro" id="IPR003593">
    <property type="entry name" value="AAA+_ATPase"/>
</dbReference>
<dbReference type="Pfam" id="PF00005">
    <property type="entry name" value="ABC_tran"/>
    <property type="match status" value="1"/>
</dbReference>
<gene>
    <name evidence="6" type="ORF">ENT77_00580</name>
</gene>
<dbReference type="GO" id="GO:0005524">
    <property type="term" value="F:ATP binding"/>
    <property type="evidence" value="ECO:0007669"/>
    <property type="project" value="UniProtKB-KW"/>
</dbReference>
<keyword evidence="2" id="KW-0813">Transport</keyword>
<evidence type="ECO:0000313" key="6">
    <source>
        <dbReference type="EMBL" id="HGU39688.1"/>
    </source>
</evidence>
<comment type="caution">
    <text evidence="6">The sequence shown here is derived from an EMBL/GenBank/DDBJ whole genome shotgun (WGS) entry which is preliminary data.</text>
</comment>
<reference evidence="6" key="1">
    <citation type="journal article" date="2020" name="mSystems">
        <title>Genome- and Community-Level Interaction Insights into Carbon Utilization and Element Cycling Functions of Hydrothermarchaeota in Hydrothermal Sediment.</title>
        <authorList>
            <person name="Zhou Z."/>
            <person name="Liu Y."/>
            <person name="Xu W."/>
            <person name="Pan J."/>
            <person name="Luo Z.H."/>
            <person name="Li M."/>
        </authorList>
    </citation>
    <scope>NUCLEOTIDE SEQUENCE [LARGE SCALE GENOMIC DNA]</scope>
    <source>
        <strain evidence="6">SpSt-609</strain>
    </source>
</reference>
<evidence type="ECO:0000256" key="2">
    <source>
        <dbReference type="ARBA" id="ARBA00022448"/>
    </source>
</evidence>
<dbReference type="InterPro" id="IPR003439">
    <property type="entry name" value="ABC_transporter-like_ATP-bd"/>
</dbReference>
<dbReference type="PROSITE" id="PS50893">
    <property type="entry name" value="ABC_TRANSPORTER_2"/>
    <property type="match status" value="1"/>
</dbReference>
<name>A0A7C4W0I7_9BACT</name>
<proteinExistence type="inferred from homology"/>
<dbReference type="AlphaFoldDB" id="A0A7C4W0I7"/>
<dbReference type="CDD" id="cd03235">
    <property type="entry name" value="ABC_Metallic_Cations"/>
    <property type="match status" value="1"/>
</dbReference>
<evidence type="ECO:0000259" key="5">
    <source>
        <dbReference type="PROSITE" id="PS50893"/>
    </source>
</evidence>
<dbReference type="SUPFAM" id="SSF52540">
    <property type="entry name" value="P-loop containing nucleoside triphosphate hydrolases"/>
    <property type="match status" value="1"/>
</dbReference>
<keyword evidence="3" id="KW-0547">Nucleotide-binding</keyword>
<protein>
    <submittedName>
        <fullName evidence="6">Metal ABC transporter ATP-binding protein</fullName>
    </submittedName>
</protein>
<sequence length="238" mass="26650">MTREVVLKVEDLTVKLGEVDVLKDISFSVTKGEFVGIIGPNGAGKSTLIRAILGRVPYSGLVEIYGSVGYVPQLPTFNREFPLTVYEFVKLPVRKEHKWKEKVEKALESVGMKGFGHKLVGQLSGGQFQRIALARAIVSQPDILLLDEPESGIDEMGKAKFYELIDELRETRGVTIVMVSHDIGLIFKKCTTIMCLNKTLHCHGPSKEISPLEVKKLFGEFDIWIRSDDHFEIEHGTH</sequence>
<evidence type="ECO:0000256" key="3">
    <source>
        <dbReference type="ARBA" id="ARBA00022741"/>
    </source>
</evidence>
<organism evidence="6">
    <name type="scientific">Fervidobacterium thailandense</name>
    <dbReference type="NCBI Taxonomy" id="1008305"/>
    <lineage>
        <taxon>Bacteria</taxon>
        <taxon>Thermotogati</taxon>
        <taxon>Thermotogota</taxon>
        <taxon>Thermotogae</taxon>
        <taxon>Thermotogales</taxon>
        <taxon>Fervidobacteriaceae</taxon>
        <taxon>Fervidobacterium</taxon>
    </lineage>
</organism>
<evidence type="ECO:0000256" key="4">
    <source>
        <dbReference type="ARBA" id="ARBA00022840"/>
    </source>
</evidence>
<dbReference type="GO" id="GO:0016887">
    <property type="term" value="F:ATP hydrolysis activity"/>
    <property type="evidence" value="ECO:0007669"/>
    <property type="project" value="InterPro"/>
</dbReference>
<dbReference type="PROSITE" id="PS00211">
    <property type="entry name" value="ABC_TRANSPORTER_1"/>
    <property type="match status" value="1"/>
</dbReference>
<dbReference type="InterPro" id="IPR050153">
    <property type="entry name" value="Metal_Ion_Import_ABC"/>
</dbReference>
<dbReference type="EMBL" id="DSZY01000005">
    <property type="protein sequence ID" value="HGU39688.1"/>
    <property type="molecule type" value="Genomic_DNA"/>
</dbReference>
<dbReference type="InterPro" id="IPR027417">
    <property type="entry name" value="P-loop_NTPase"/>
</dbReference>
<dbReference type="PANTHER" id="PTHR42734">
    <property type="entry name" value="METAL TRANSPORT SYSTEM ATP-BINDING PROTEIN TM_0124-RELATED"/>
    <property type="match status" value="1"/>
</dbReference>
<dbReference type="Gene3D" id="3.40.50.300">
    <property type="entry name" value="P-loop containing nucleotide triphosphate hydrolases"/>
    <property type="match status" value="1"/>
</dbReference>
<dbReference type="InterPro" id="IPR017871">
    <property type="entry name" value="ABC_transporter-like_CS"/>
</dbReference>
<accession>A0A7C4W0I7</accession>
<dbReference type="SMART" id="SM00382">
    <property type="entry name" value="AAA"/>
    <property type="match status" value="1"/>
</dbReference>
<feature type="domain" description="ABC transporter" evidence="5">
    <location>
        <begin position="7"/>
        <end position="223"/>
    </location>
</feature>
<dbReference type="PANTHER" id="PTHR42734:SF17">
    <property type="entry name" value="METAL TRANSPORT SYSTEM ATP-BINDING PROTEIN TM_0124-RELATED"/>
    <property type="match status" value="1"/>
</dbReference>